<evidence type="ECO:0000259" key="8">
    <source>
        <dbReference type="PROSITE" id="PS50157"/>
    </source>
</evidence>
<keyword evidence="4" id="KW-0862">Zinc</keyword>
<name>A0AAV9WTG7_9PEZI</name>
<dbReference type="InterPro" id="IPR036236">
    <property type="entry name" value="Znf_C2H2_sf"/>
</dbReference>
<feature type="compositionally biased region" description="Polar residues" evidence="7">
    <location>
        <begin position="28"/>
        <end position="45"/>
    </location>
</feature>
<sequence>MESLAVVTSTGRRVSILCDQSKPAYRSSHPQVLSSRDNQSLTSSSLFNTQQSYSVEWQLPDRTRNTDTPYRDLFHRSQIISDSIVTSSSATYPKVLPKGLRITISYRDPLNSHSGPPFGGCAATEIGSEVEVGDKSSSRTTQKSVGRYICHCKKSFSTSGHLSRHKKIHTGEKKFLCPRPDCGARFSRNDNCVQHFKTHKSRENRLLAMKGTEPEVSILQKS</sequence>
<organism evidence="9 10">
    <name type="scientific">Orbilia ellipsospora</name>
    <dbReference type="NCBI Taxonomy" id="2528407"/>
    <lineage>
        <taxon>Eukaryota</taxon>
        <taxon>Fungi</taxon>
        <taxon>Dikarya</taxon>
        <taxon>Ascomycota</taxon>
        <taxon>Pezizomycotina</taxon>
        <taxon>Orbiliomycetes</taxon>
        <taxon>Orbiliales</taxon>
        <taxon>Orbiliaceae</taxon>
        <taxon>Orbilia</taxon>
    </lineage>
</organism>
<keyword evidence="1" id="KW-0479">Metal-binding</keyword>
<evidence type="ECO:0000256" key="3">
    <source>
        <dbReference type="ARBA" id="ARBA00022771"/>
    </source>
</evidence>
<dbReference type="PANTHER" id="PTHR14003:SF19">
    <property type="entry name" value="YY2 TRANSCRIPTION FACTOR"/>
    <property type="match status" value="1"/>
</dbReference>
<evidence type="ECO:0000256" key="4">
    <source>
        <dbReference type="ARBA" id="ARBA00022833"/>
    </source>
</evidence>
<evidence type="ECO:0000256" key="2">
    <source>
        <dbReference type="ARBA" id="ARBA00022737"/>
    </source>
</evidence>
<dbReference type="AlphaFoldDB" id="A0AAV9WTG7"/>
<dbReference type="PROSITE" id="PS00028">
    <property type="entry name" value="ZINC_FINGER_C2H2_1"/>
    <property type="match status" value="1"/>
</dbReference>
<keyword evidence="3 6" id="KW-0863">Zinc-finger</keyword>
<keyword evidence="2" id="KW-0677">Repeat</keyword>
<dbReference type="EMBL" id="JAVHJO010000017">
    <property type="protein sequence ID" value="KAK6525333.1"/>
    <property type="molecule type" value="Genomic_DNA"/>
</dbReference>
<dbReference type="SMART" id="SM00355">
    <property type="entry name" value="ZnF_C2H2"/>
    <property type="match status" value="2"/>
</dbReference>
<evidence type="ECO:0000256" key="6">
    <source>
        <dbReference type="PROSITE-ProRule" id="PRU00042"/>
    </source>
</evidence>
<dbReference type="Proteomes" id="UP001365542">
    <property type="component" value="Unassembled WGS sequence"/>
</dbReference>
<feature type="domain" description="C2H2-type" evidence="8">
    <location>
        <begin position="148"/>
        <end position="174"/>
    </location>
</feature>
<dbReference type="Gene3D" id="3.30.160.60">
    <property type="entry name" value="Classic Zinc Finger"/>
    <property type="match status" value="2"/>
</dbReference>
<evidence type="ECO:0000313" key="9">
    <source>
        <dbReference type="EMBL" id="KAK6525333.1"/>
    </source>
</evidence>
<dbReference type="PANTHER" id="PTHR14003">
    <property type="entry name" value="TRANSCRIPTIONAL REPRESSOR PROTEIN YY"/>
    <property type="match status" value="1"/>
</dbReference>
<keyword evidence="10" id="KW-1185">Reference proteome</keyword>
<dbReference type="GO" id="GO:0000785">
    <property type="term" value="C:chromatin"/>
    <property type="evidence" value="ECO:0007669"/>
    <property type="project" value="TreeGrafter"/>
</dbReference>
<evidence type="ECO:0000256" key="7">
    <source>
        <dbReference type="SAM" id="MobiDB-lite"/>
    </source>
</evidence>
<evidence type="ECO:0000313" key="10">
    <source>
        <dbReference type="Proteomes" id="UP001365542"/>
    </source>
</evidence>
<evidence type="ECO:0000256" key="1">
    <source>
        <dbReference type="ARBA" id="ARBA00022723"/>
    </source>
</evidence>
<dbReference type="GO" id="GO:0005667">
    <property type="term" value="C:transcription regulator complex"/>
    <property type="evidence" value="ECO:0007669"/>
    <property type="project" value="TreeGrafter"/>
</dbReference>
<dbReference type="GO" id="GO:0000981">
    <property type="term" value="F:DNA-binding transcription factor activity, RNA polymerase II-specific"/>
    <property type="evidence" value="ECO:0007669"/>
    <property type="project" value="UniProtKB-ARBA"/>
</dbReference>
<dbReference type="InterPro" id="IPR013087">
    <property type="entry name" value="Znf_C2H2_type"/>
</dbReference>
<evidence type="ECO:0000256" key="5">
    <source>
        <dbReference type="ARBA" id="ARBA00044085"/>
    </source>
</evidence>
<reference evidence="9 10" key="1">
    <citation type="submission" date="2019-10" db="EMBL/GenBank/DDBJ databases">
        <authorList>
            <person name="Palmer J.M."/>
        </authorList>
    </citation>
    <scope>NUCLEOTIDE SEQUENCE [LARGE SCALE GENOMIC DNA]</scope>
    <source>
        <strain evidence="9 10">TWF694</strain>
    </source>
</reference>
<dbReference type="GO" id="GO:0008270">
    <property type="term" value="F:zinc ion binding"/>
    <property type="evidence" value="ECO:0007669"/>
    <property type="project" value="UniProtKB-KW"/>
</dbReference>
<accession>A0AAV9WTG7</accession>
<gene>
    <name evidence="9" type="primary">NRG1_1</name>
    <name evidence="9" type="ORF">TWF694_005476</name>
</gene>
<protein>
    <recommendedName>
        <fullName evidence="5">C2H2 type master regulator of conidiophore development brlA</fullName>
    </recommendedName>
</protein>
<proteinExistence type="predicted"/>
<comment type="caution">
    <text evidence="9">The sequence shown here is derived from an EMBL/GenBank/DDBJ whole genome shotgun (WGS) entry which is preliminary data.</text>
</comment>
<feature type="domain" description="C2H2-type" evidence="8">
    <location>
        <begin position="175"/>
        <end position="204"/>
    </location>
</feature>
<dbReference type="PROSITE" id="PS50157">
    <property type="entry name" value="ZINC_FINGER_C2H2_2"/>
    <property type="match status" value="2"/>
</dbReference>
<dbReference type="FunFam" id="3.30.160.60:FF:000072">
    <property type="entry name" value="zinc finger protein 143 isoform X1"/>
    <property type="match status" value="1"/>
</dbReference>
<dbReference type="GO" id="GO:0000978">
    <property type="term" value="F:RNA polymerase II cis-regulatory region sequence-specific DNA binding"/>
    <property type="evidence" value="ECO:0007669"/>
    <property type="project" value="TreeGrafter"/>
</dbReference>
<dbReference type="SUPFAM" id="SSF57667">
    <property type="entry name" value="beta-beta-alpha zinc fingers"/>
    <property type="match status" value="1"/>
</dbReference>
<feature type="region of interest" description="Disordered" evidence="7">
    <location>
        <begin position="26"/>
        <end position="45"/>
    </location>
</feature>